<name>A0A177EAM6_9MICR</name>
<evidence type="ECO:0000313" key="12">
    <source>
        <dbReference type="EMBL" id="OAG28987.1"/>
    </source>
</evidence>
<evidence type="ECO:0000256" key="8">
    <source>
        <dbReference type="ARBA" id="ARBA00023242"/>
    </source>
</evidence>
<evidence type="ECO:0000259" key="11">
    <source>
        <dbReference type="Pfam" id="PF13476"/>
    </source>
</evidence>
<proteinExistence type="inferred from homology"/>
<evidence type="ECO:0000256" key="6">
    <source>
        <dbReference type="ARBA" id="ARBA00022723"/>
    </source>
</evidence>
<dbReference type="GO" id="GO:0000794">
    <property type="term" value="C:condensed nuclear chromosome"/>
    <property type="evidence" value="ECO:0007669"/>
    <property type="project" value="TreeGrafter"/>
</dbReference>
<dbReference type="GO" id="GO:0006302">
    <property type="term" value="P:double-strand break repair"/>
    <property type="evidence" value="ECO:0007669"/>
    <property type="project" value="InterPro"/>
</dbReference>
<keyword evidence="6" id="KW-0479">Metal-binding</keyword>
<feature type="domain" description="Rad50/SbcC-type AAA" evidence="11">
    <location>
        <begin position="6"/>
        <end position="258"/>
    </location>
</feature>
<evidence type="ECO:0000313" key="13">
    <source>
        <dbReference type="Proteomes" id="UP000185944"/>
    </source>
</evidence>
<dbReference type="SUPFAM" id="SSF52540">
    <property type="entry name" value="P-loop containing nucleoside triphosphate hydrolases"/>
    <property type="match status" value="1"/>
</dbReference>
<organism evidence="12 13">
    <name type="scientific">Nematocida displodere</name>
    <dbReference type="NCBI Taxonomy" id="1805483"/>
    <lineage>
        <taxon>Eukaryota</taxon>
        <taxon>Fungi</taxon>
        <taxon>Fungi incertae sedis</taxon>
        <taxon>Microsporidia</taxon>
        <taxon>Nematocida</taxon>
    </lineage>
</organism>
<comment type="catalytic activity">
    <reaction evidence="9">
        <text>ATP + H2O = ADP + phosphate + H(+)</text>
        <dbReference type="Rhea" id="RHEA:13065"/>
        <dbReference type="ChEBI" id="CHEBI:15377"/>
        <dbReference type="ChEBI" id="CHEBI:15378"/>
        <dbReference type="ChEBI" id="CHEBI:30616"/>
        <dbReference type="ChEBI" id="CHEBI:43474"/>
        <dbReference type="ChEBI" id="CHEBI:456216"/>
    </reaction>
</comment>
<keyword evidence="7" id="KW-0862">Zinc</keyword>
<reference evidence="12 13" key="1">
    <citation type="submission" date="2016-02" db="EMBL/GenBank/DDBJ databases">
        <title>Discovery of a natural microsporidian pathogen with a broad tissue tropism in Caenorhabditis elegans.</title>
        <authorList>
            <person name="Luallen R.J."/>
            <person name="Reinke A.W."/>
            <person name="Tong L."/>
            <person name="Botts M.R."/>
            <person name="Felix M.-A."/>
            <person name="Troemel E.R."/>
        </authorList>
    </citation>
    <scope>NUCLEOTIDE SEQUENCE [LARGE SCALE GENOMIC DNA]</scope>
    <source>
        <strain evidence="12 13">JUm2807</strain>
    </source>
</reference>
<comment type="similarity">
    <text evidence="4">Belongs to the SMC family. RAD50 subfamily.</text>
</comment>
<keyword evidence="8" id="KW-0539">Nucleus</keyword>
<feature type="coiled-coil region" evidence="10">
    <location>
        <begin position="712"/>
        <end position="746"/>
    </location>
</feature>
<dbReference type="STRING" id="1805483.A0A177EAM6"/>
<feature type="coiled-coil region" evidence="10">
    <location>
        <begin position="820"/>
        <end position="868"/>
    </location>
</feature>
<dbReference type="GO" id="GO:0046872">
    <property type="term" value="F:metal ion binding"/>
    <property type="evidence" value="ECO:0007669"/>
    <property type="project" value="UniProtKB-KW"/>
</dbReference>
<evidence type="ECO:0000256" key="9">
    <source>
        <dbReference type="ARBA" id="ARBA00049360"/>
    </source>
</evidence>
<dbReference type="GO" id="GO:0030870">
    <property type="term" value="C:Mre11 complex"/>
    <property type="evidence" value="ECO:0007669"/>
    <property type="project" value="TreeGrafter"/>
</dbReference>
<feature type="coiled-coil region" evidence="10">
    <location>
        <begin position="893"/>
        <end position="957"/>
    </location>
</feature>
<dbReference type="VEuPathDB" id="MicrosporidiaDB:NEDG_01126"/>
<evidence type="ECO:0000256" key="2">
    <source>
        <dbReference type="ARBA" id="ARBA00004123"/>
    </source>
</evidence>
<dbReference type="GO" id="GO:0043047">
    <property type="term" value="F:single-stranded telomeric DNA binding"/>
    <property type="evidence" value="ECO:0007669"/>
    <property type="project" value="TreeGrafter"/>
</dbReference>
<comment type="subcellular location">
    <subcellularLocation>
        <location evidence="3">Chromosome</location>
    </subcellularLocation>
    <subcellularLocation>
        <location evidence="2">Nucleus</location>
    </subcellularLocation>
</comment>
<feature type="coiled-coil region" evidence="10">
    <location>
        <begin position="1024"/>
        <end position="1075"/>
    </location>
</feature>
<protein>
    <submittedName>
        <fullName evidence="12">DNA repair protein RAD5</fullName>
    </submittedName>
</protein>
<accession>A0A177EAM6</accession>
<dbReference type="RefSeq" id="XP_067543732.1">
    <property type="nucleotide sequence ID" value="XM_067688544.1"/>
</dbReference>
<dbReference type="Gene3D" id="3.40.50.300">
    <property type="entry name" value="P-loop containing nucleotide triphosphate hydrolases"/>
    <property type="match status" value="2"/>
</dbReference>
<comment type="caution">
    <text evidence="12">The sequence shown here is derived from an EMBL/GenBank/DDBJ whole genome shotgun (WGS) entry which is preliminary data.</text>
</comment>
<dbReference type="PANTHER" id="PTHR18867:SF12">
    <property type="entry name" value="DNA REPAIR PROTEIN RAD50"/>
    <property type="match status" value="1"/>
</dbReference>
<keyword evidence="10" id="KW-0175">Coiled coil</keyword>
<dbReference type="GO" id="GO:0000722">
    <property type="term" value="P:telomere maintenance via recombination"/>
    <property type="evidence" value="ECO:0007669"/>
    <property type="project" value="TreeGrafter"/>
</dbReference>
<comment type="cofactor">
    <cofactor evidence="1">
        <name>Zn(2+)</name>
        <dbReference type="ChEBI" id="CHEBI:29105"/>
    </cofactor>
</comment>
<dbReference type="OrthoDB" id="18797at2759"/>
<evidence type="ECO:0000256" key="5">
    <source>
        <dbReference type="ARBA" id="ARBA00022454"/>
    </source>
</evidence>
<dbReference type="GO" id="GO:0070192">
    <property type="term" value="P:chromosome organization involved in meiotic cell cycle"/>
    <property type="evidence" value="ECO:0007669"/>
    <property type="project" value="TreeGrafter"/>
</dbReference>
<dbReference type="Proteomes" id="UP000185944">
    <property type="component" value="Unassembled WGS sequence"/>
</dbReference>
<feature type="coiled-coil region" evidence="10">
    <location>
        <begin position="569"/>
        <end position="596"/>
    </location>
</feature>
<dbReference type="InterPro" id="IPR027417">
    <property type="entry name" value="P-loop_NTPase"/>
</dbReference>
<evidence type="ECO:0000256" key="4">
    <source>
        <dbReference type="ARBA" id="ARBA00009439"/>
    </source>
</evidence>
<dbReference type="Pfam" id="PF13476">
    <property type="entry name" value="AAA_23"/>
    <property type="match status" value="1"/>
</dbReference>
<dbReference type="GO" id="GO:0051880">
    <property type="term" value="F:G-quadruplex DNA binding"/>
    <property type="evidence" value="ECO:0007669"/>
    <property type="project" value="TreeGrafter"/>
</dbReference>
<dbReference type="AlphaFoldDB" id="A0A177EAM6"/>
<keyword evidence="5" id="KW-0158">Chromosome</keyword>
<dbReference type="EMBL" id="LTDL01000042">
    <property type="protein sequence ID" value="OAG28987.1"/>
    <property type="molecule type" value="Genomic_DNA"/>
</dbReference>
<keyword evidence="13" id="KW-1185">Reference proteome</keyword>
<evidence type="ECO:0000256" key="10">
    <source>
        <dbReference type="SAM" id="Coils"/>
    </source>
</evidence>
<dbReference type="GO" id="GO:0007004">
    <property type="term" value="P:telomere maintenance via telomerase"/>
    <property type="evidence" value="ECO:0007669"/>
    <property type="project" value="TreeGrafter"/>
</dbReference>
<dbReference type="InterPro" id="IPR038729">
    <property type="entry name" value="Rad50/SbcC_AAA"/>
</dbReference>
<dbReference type="GO" id="GO:0016887">
    <property type="term" value="F:ATP hydrolysis activity"/>
    <property type="evidence" value="ECO:0007669"/>
    <property type="project" value="InterPro"/>
</dbReference>
<dbReference type="GeneID" id="93647476"/>
<gene>
    <name evidence="12" type="ORF">NEDG_01126</name>
</gene>
<evidence type="ECO:0000256" key="7">
    <source>
        <dbReference type="ARBA" id="ARBA00022833"/>
    </source>
</evidence>
<evidence type="ECO:0000256" key="1">
    <source>
        <dbReference type="ARBA" id="ARBA00001947"/>
    </source>
</evidence>
<evidence type="ECO:0000256" key="3">
    <source>
        <dbReference type="ARBA" id="ARBA00004286"/>
    </source>
</evidence>
<dbReference type="PANTHER" id="PTHR18867">
    <property type="entry name" value="RAD50"/>
    <property type="match status" value="1"/>
</dbReference>
<sequence>MSRIQKLKIKGVRSFPEDAPATIELFSPLTLVVGQNGTGKTTLIEALKYAATGSLPPNSKNGAFVHDPRFSREAETKAHVMMKFVSCSGQELVLLRAMAQSSGRAKSETKTLESSLWEVSGKEKRLICNKLGSLDAEVPMLLGTTSAVLENVIFCHQEESTWPLAEPAIFKKKMDGIFSSARFVKALEALKALKKEKNVDIKVLDAQFAAVQHSVAAKRKLLQRIARVDERVAQHAATAHEKTEKMEKARQVLRERETEHEHALGLLREKERFESELSGLSSKTLLLAQPVEELAALLATLQQRLTHEDTQEIEKAVSVLEGQAVLLQDKIEMFAALKRQRDTSRKEIEHLAEEVTATATKGAEYLKKEVLALNRARSEVEGLSAGAEEVVGQSAYLASLLGQIQPDPGRPLEPSLAQLQGACNAYSALTGLAEMAVDEDILLCHRTMAEDMEGLGALKEKSSALCERIGAINGHAQKNASSEEAILKDLARHRARSGAVYERRVFAADKARVRQGIDRCQQEIARALELGGKYKEKEFLQKEIAQKEAELAYTVHPTEAQSTPRGEMLHVLERLRKEAQTKIVYLEERLQQSTAQQQRYIEDKTAKRAAAMAHALLEEAKAKRIEEILKNITSELITDKGAITKTELLQRLKEHRKVSLCTENSQSTPALHRKLGGFSASEEIYTAFKNRAEESCPFCKGALSAGATKGHLQKIDAILEQIKQRKQALEEELGEERAKEAYAQRQSLQKALLNEVAALFHPLLPEQQSLQEDVPLEEWSILLKTAQHSDASLEELRQKYLYIEGLREREESIVLPPSTYQDLLVQYKEKQAALHELEHLEEEEQKKLLEHEKETDRSLQRVKELENLLEARHRYDTEAVSFEAEKANLAHTYQGVCRELSEKQRRIEELKTREKERRAVKSELKLLAQHSTSLPLLQGTQARISSLQEQIEAHNQVTYTEEDRKKEEELTRTQAQVRGEKEVLALKLASLSTAQARAQTIKDSIRALALKQQIVQCGVTQDTVQDIKSEIKALELRVAEEQQGLSETAGEVHTLARQKQEDEKDLQEYADVEEQELSMFITIKVAKESISDLDKYQKGLEASIVRYHSEKLAEVNAIIKEIWSMTYKGGDIEKIRIVSKLDKTYMVVMDKEGVEIEMRGRVSAGQKVLASIVVRLALAEAFSNNCGLLSLDEPTTNLDKENIGGLAKALSAIINARRAEGSFQLLVITHDEDFVRELLKSGSTEYFYRISRDDQLVPHIGRLSIYDV</sequence>
<dbReference type="GO" id="GO:0003691">
    <property type="term" value="F:double-stranded telomeric DNA binding"/>
    <property type="evidence" value="ECO:0007669"/>
    <property type="project" value="TreeGrafter"/>
</dbReference>